<feature type="chain" id="PRO_5045691093" evidence="8">
    <location>
        <begin position="24"/>
        <end position="696"/>
    </location>
</feature>
<keyword evidence="7" id="KW-0998">Cell outer membrane</keyword>
<keyword evidence="3" id="KW-1134">Transmembrane beta strand</keyword>
<feature type="signal peptide" evidence="8">
    <location>
        <begin position="1"/>
        <end position="23"/>
    </location>
</feature>
<evidence type="ECO:0000313" key="10">
    <source>
        <dbReference type="EMBL" id="MFC2927164.1"/>
    </source>
</evidence>
<evidence type="ECO:0000313" key="11">
    <source>
        <dbReference type="Proteomes" id="UP001595379"/>
    </source>
</evidence>
<evidence type="ECO:0000256" key="3">
    <source>
        <dbReference type="ARBA" id="ARBA00022452"/>
    </source>
</evidence>
<comment type="subcellular location">
    <subcellularLocation>
        <location evidence="1">Cell outer membrane</location>
        <topology evidence="1">Multi-pass membrane protein</topology>
    </subcellularLocation>
</comment>
<evidence type="ECO:0000256" key="7">
    <source>
        <dbReference type="ARBA" id="ARBA00023237"/>
    </source>
</evidence>
<gene>
    <name evidence="10" type="ORF">ACFOOR_13695</name>
</gene>
<dbReference type="Pfam" id="PF00593">
    <property type="entry name" value="TonB_dep_Rec_b-barrel"/>
    <property type="match status" value="1"/>
</dbReference>
<dbReference type="EMBL" id="JBHRSV010000028">
    <property type="protein sequence ID" value="MFC2927164.1"/>
    <property type="molecule type" value="Genomic_DNA"/>
</dbReference>
<keyword evidence="6" id="KW-0472">Membrane</keyword>
<reference evidence="11" key="1">
    <citation type="journal article" date="2019" name="Int. J. Syst. Evol. Microbiol.">
        <title>The Global Catalogue of Microorganisms (GCM) 10K type strain sequencing project: providing services to taxonomists for standard genome sequencing and annotation.</title>
        <authorList>
            <consortium name="The Broad Institute Genomics Platform"/>
            <consortium name="The Broad Institute Genome Sequencing Center for Infectious Disease"/>
            <person name="Wu L."/>
            <person name="Ma J."/>
        </authorList>
    </citation>
    <scope>NUCLEOTIDE SEQUENCE [LARGE SCALE GENOMIC DNA]</scope>
    <source>
        <strain evidence="11">KCTC 52487</strain>
    </source>
</reference>
<evidence type="ECO:0000256" key="8">
    <source>
        <dbReference type="SAM" id="SignalP"/>
    </source>
</evidence>
<evidence type="ECO:0000256" key="2">
    <source>
        <dbReference type="ARBA" id="ARBA00022448"/>
    </source>
</evidence>
<keyword evidence="5" id="KW-0798">TonB box</keyword>
<comment type="caution">
    <text evidence="10">The sequence shown here is derived from an EMBL/GenBank/DDBJ whole genome shotgun (WGS) entry which is preliminary data.</text>
</comment>
<proteinExistence type="predicted"/>
<evidence type="ECO:0000256" key="1">
    <source>
        <dbReference type="ARBA" id="ARBA00004571"/>
    </source>
</evidence>
<dbReference type="SUPFAM" id="SSF56935">
    <property type="entry name" value="Porins"/>
    <property type="match status" value="1"/>
</dbReference>
<evidence type="ECO:0000259" key="9">
    <source>
        <dbReference type="Pfam" id="PF00593"/>
    </source>
</evidence>
<name>A0ABV7A0G1_9PROT</name>
<dbReference type="InterPro" id="IPR039426">
    <property type="entry name" value="TonB-dep_rcpt-like"/>
</dbReference>
<keyword evidence="8" id="KW-0732">Signal</keyword>
<feature type="domain" description="TonB-dependent receptor-like beta-barrel" evidence="9">
    <location>
        <begin position="240"/>
        <end position="655"/>
    </location>
</feature>
<dbReference type="PANTHER" id="PTHR30069">
    <property type="entry name" value="TONB-DEPENDENT OUTER MEMBRANE RECEPTOR"/>
    <property type="match status" value="1"/>
</dbReference>
<dbReference type="InterPro" id="IPR036942">
    <property type="entry name" value="Beta-barrel_TonB_sf"/>
</dbReference>
<dbReference type="PANTHER" id="PTHR30069:SF49">
    <property type="entry name" value="OUTER MEMBRANE PROTEIN C"/>
    <property type="match status" value="1"/>
</dbReference>
<organism evidence="10 11">
    <name type="scientific">Hyphobacterium vulgare</name>
    <dbReference type="NCBI Taxonomy" id="1736751"/>
    <lineage>
        <taxon>Bacteria</taxon>
        <taxon>Pseudomonadati</taxon>
        <taxon>Pseudomonadota</taxon>
        <taxon>Alphaproteobacteria</taxon>
        <taxon>Maricaulales</taxon>
        <taxon>Maricaulaceae</taxon>
        <taxon>Hyphobacterium</taxon>
    </lineage>
</organism>
<evidence type="ECO:0000256" key="4">
    <source>
        <dbReference type="ARBA" id="ARBA00022692"/>
    </source>
</evidence>
<dbReference type="Gene3D" id="2.40.170.20">
    <property type="entry name" value="TonB-dependent receptor, beta-barrel domain"/>
    <property type="match status" value="1"/>
</dbReference>
<keyword evidence="2" id="KW-0813">Transport</keyword>
<accession>A0ABV7A0G1</accession>
<keyword evidence="11" id="KW-1185">Reference proteome</keyword>
<evidence type="ECO:0000256" key="6">
    <source>
        <dbReference type="ARBA" id="ARBA00023136"/>
    </source>
</evidence>
<sequence>MPRLYCLSASALALTALSAPAYAQETNPLTDVIVVTGQRLSTDTDRLDPGEEPAAGPDAAALAARLPGAALIDNGGLSGQVQYRGLFGPRLNIRVDGQRFASGGPNLMDPPLHYAPMPLVAAIVLDRGVSPVSEGPGLAGGLDAVLKSSDFTSGPGFTPHWDVMAGGNTADDSWLAGGLAAVSNDTLRFHLLASREEGGDLSFPGGIVGGTEHERSVWGVGAGARIGSNEFFLDARRQETGLTGNPPFAMDIRYFNTDIARAGWRGRFGETDVSLTLSGADVDHAMNNFTLRPAPANMMMWRETFASSESRTLDLRLSHPLAGGTISAGVDRTEDTHDVRITNPNNVNFFIETVNGTEMNRTGVFAEWEGLALGWTVEAGLRADWHEAVAGLSSVGPAVPAMPGMLAAAFNAGPRDLDDTTVDAALRAWRPLNEAVTWRVTLARKTRAPGYIERFAWLPTEASSGLADGNVYVGDRALRPETAWIVETGFDIAGDSFNLRPTIFFRQVDDYIQGVPFDATVGVIDTPVEMVASMNGDPTPLRFANVDARLYGVDLDFGYRLSPVWRIDGVASVVRGERRDIGDHLYRVAPPSLTLAVTREAGDWFVTAEGVGVAQQDDVSLTNSEAPTDGYGLLNLHAGWDVTDQVRLSASVTNLLDAAYEEHLSGYNRNASGDVGLGQRLPGAGRGFGLRLSWRG</sequence>
<dbReference type="Proteomes" id="UP001595379">
    <property type="component" value="Unassembled WGS sequence"/>
</dbReference>
<evidence type="ECO:0000256" key="5">
    <source>
        <dbReference type="ARBA" id="ARBA00023077"/>
    </source>
</evidence>
<dbReference type="RefSeq" id="WP_343163148.1">
    <property type="nucleotide sequence ID" value="NZ_JBHRSV010000028.1"/>
</dbReference>
<keyword evidence="4" id="KW-0812">Transmembrane</keyword>
<keyword evidence="10" id="KW-0675">Receptor</keyword>
<dbReference type="InterPro" id="IPR000531">
    <property type="entry name" value="Beta-barrel_TonB"/>
</dbReference>
<protein>
    <submittedName>
        <fullName evidence="10">TonB-dependent receptor</fullName>
    </submittedName>
</protein>